<dbReference type="AlphaFoldDB" id="A0A2K3M1E7"/>
<evidence type="ECO:0000313" key="3">
    <source>
        <dbReference type="Proteomes" id="UP000236291"/>
    </source>
</evidence>
<feature type="region of interest" description="Disordered" evidence="1">
    <location>
        <begin position="1"/>
        <end position="33"/>
    </location>
</feature>
<evidence type="ECO:0000256" key="1">
    <source>
        <dbReference type="SAM" id="MobiDB-lite"/>
    </source>
</evidence>
<organism evidence="2 3">
    <name type="scientific">Trifolium pratense</name>
    <name type="common">Red clover</name>
    <dbReference type="NCBI Taxonomy" id="57577"/>
    <lineage>
        <taxon>Eukaryota</taxon>
        <taxon>Viridiplantae</taxon>
        <taxon>Streptophyta</taxon>
        <taxon>Embryophyta</taxon>
        <taxon>Tracheophyta</taxon>
        <taxon>Spermatophyta</taxon>
        <taxon>Magnoliopsida</taxon>
        <taxon>eudicotyledons</taxon>
        <taxon>Gunneridae</taxon>
        <taxon>Pentapetalae</taxon>
        <taxon>rosids</taxon>
        <taxon>fabids</taxon>
        <taxon>Fabales</taxon>
        <taxon>Fabaceae</taxon>
        <taxon>Papilionoideae</taxon>
        <taxon>50 kb inversion clade</taxon>
        <taxon>NPAAA clade</taxon>
        <taxon>Hologalegina</taxon>
        <taxon>IRL clade</taxon>
        <taxon>Trifolieae</taxon>
        <taxon>Trifolium</taxon>
    </lineage>
</organism>
<dbReference type="EMBL" id="ASHM01046714">
    <property type="protein sequence ID" value="PNX84594.1"/>
    <property type="molecule type" value="Genomic_DNA"/>
</dbReference>
<dbReference type="Proteomes" id="UP000236291">
    <property type="component" value="Unassembled WGS sequence"/>
</dbReference>
<reference evidence="2 3" key="1">
    <citation type="journal article" date="2014" name="Am. J. Bot.">
        <title>Genome assembly and annotation for red clover (Trifolium pratense; Fabaceae).</title>
        <authorList>
            <person name="Istvanek J."/>
            <person name="Jaros M."/>
            <person name="Krenek A."/>
            <person name="Repkova J."/>
        </authorList>
    </citation>
    <scope>NUCLEOTIDE SEQUENCE [LARGE SCALE GENOMIC DNA]</scope>
    <source>
        <strain evidence="3">cv. Tatra</strain>
        <tissue evidence="2">Young leaves</tissue>
    </source>
</reference>
<proteinExistence type="predicted"/>
<feature type="non-terminal residue" evidence="2">
    <location>
        <position position="1"/>
    </location>
</feature>
<name>A0A2K3M1E7_TRIPR</name>
<evidence type="ECO:0000313" key="2">
    <source>
        <dbReference type="EMBL" id="PNX84594.1"/>
    </source>
</evidence>
<accession>A0A2K3M1E7</accession>
<reference evidence="2 3" key="2">
    <citation type="journal article" date="2017" name="Front. Plant Sci.">
        <title>Gene Classification and Mining of Molecular Markers Useful in Red Clover (Trifolium pratense) Breeding.</title>
        <authorList>
            <person name="Istvanek J."/>
            <person name="Dluhosova J."/>
            <person name="Dluhos P."/>
            <person name="Patkova L."/>
            <person name="Nedelnik J."/>
            <person name="Repkova J."/>
        </authorList>
    </citation>
    <scope>NUCLEOTIDE SEQUENCE [LARGE SCALE GENOMIC DNA]</scope>
    <source>
        <strain evidence="3">cv. Tatra</strain>
        <tissue evidence="2">Young leaves</tissue>
    </source>
</reference>
<gene>
    <name evidence="2" type="ORF">L195_g040656</name>
</gene>
<protein>
    <submittedName>
        <fullName evidence="2">Uncharacterized protein</fullName>
    </submittedName>
</protein>
<feature type="compositionally biased region" description="Basic and acidic residues" evidence="1">
    <location>
        <begin position="1"/>
        <end position="22"/>
    </location>
</feature>
<sequence>TMAARQERTCVEKRLGKTDRVQRQQQWTGAGER</sequence>
<comment type="caution">
    <text evidence="2">The sequence shown here is derived from an EMBL/GenBank/DDBJ whole genome shotgun (WGS) entry which is preliminary data.</text>
</comment>
<feature type="compositionally biased region" description="Polar residues" evidence="1">
    <location>
        <begin position="23"/>
        <end position="33"/>
    </location>
</feature>